<sequence length="788" mass="82809">MMLYRYLLICLGVLVPQWGFTQSGGGCQCAVTITQSGAYDNNVLNVQPGQTVCVQAGQYTGLSFRNFKGTAAQPIRFVNCGGQVRTGIETGGEALGFSNSSYFIVSGSGDPAVQYGFLANKVRGGASAVGVSGTSTNYEVERVEVAGSGYAGFFMKLDPGCDSMTYQPNYTVRTVKIHDNYIHDTPGTAMFLGSGQSATNGVLITCNGVQKRVYPVQIEGLEVYNNRIEYIGGAAMTVNNAPGASIYNNSILYTNLGAVPAGWQAGGSSACGCDYTVTRAGSYNNHLLRVAPGKTVCLAAGAYMNTTFTNFVGTSAQPIRFVNCGGPVSFSSTSNASCLQFSGSRYFVLSGSGDPAHAYGISLASATAAAALGIGGMSSDCEVDHLEVAQSGFAGMSIKTDPSCDSLTWQANFTMYNVNVHDNYIHDTKGEGIYAGNSFFGTGMTISCSGVQKQVYPHLIYGLDIHHNRIERTGAEGLQYSCAPDAKIHHNELTDTGISPFAYGQNNGIQIGGGAGGDCYSNTIRRVAGMGIIVVGHLGNNRVFNNVISQVGGDGIFCDERPGSLPGTIVQIVNNTISGCVRDGIRLYNQDNINTIANNAITNWGSQGRAITFAQGATASVMTNFTAVSYGTAGYADAASDNFLLIAGSPLINAGTHAAQWGVVADRNDQPRPAGHAYDIGAYEFILAGGNGARAGADYDRPLLPDSAPEGVLAYPLPCVDKLTIQLRTGDLISRVAVYSVQGQLMNQTAMPGQQDTVTLSTATWPAGTYTYQVQAGDRLIRGRVVKL</sequence>
<dbReference type="Pfam" id="PF13229">
    <property type="entry name" value="Beta_helix"/>
    <property type="match status" value="1"/>
</dbReference>
<dbReference type="InterPro" id="IPR006626">
    <property type="entry name" value="PbH1"/>
</dbReference>
<dbReference type="InterPro" id="IPR012334">
    <property type="entry name" value="Pectin_lyas_fold"/>
</dbReference>
<dbReference type="Gene3D" id="2.160.20.10">
    <property type="entry name" value="Single-stranded right-handed beta-helix, Pectin lyase-like"/>
    <property type="match status" value="2"/>
</dbReference>
<comment type="caution">
    <text evidence="2">The sequence shown here is derived from an EMBL/GenBank/DDBJ whole genome shotgun (WGS) entry which is preliminary data.</text>
</comment>
<protein>
    <submittedName>
        <fullName evidence="2">T9SS type A sorting domain-containing protein</fullName>
    </submittedName>
</protein>
<gene>
    <name evidence="2" type="ORF">EQG79_08185</name>
</gene>
<evidence type="ECO:0000313" key="2">
    <source>
        <dbReference type="EMBL" id="RYC72082.1"/>
    </source>
</evidence>
<evidence type="ECO:0000259" key="1">
    <source>
        <dbReference type="Pfam" id="PF13229"/>
    </source>
</evidence>
<feature type="domain" description="Right handed beta helix" evidence="1">
    <location>
        <begin position="464"/>
        <end position="614"/>
    </location>
</feature>
<dbReference type="RefSeq" id="WP_129601057.1">
    <property type="nucleotide sequence ID" value="NZ_SBLB01000001.1"/>
</dbReference>
<dbReference type="NCBIfam" id="NF041518">
    <property type="entry name" value="choice_anch_Q"/>
    <property type="match status" value="1"/>
</dbReference>
<dbReference type="SMART" id="SM00710">
    <property type="entry name" value="PbH1"/>
    <property type="match status" value="11"/>
</dbReference>
<dbReference type="NCBIfam" id="TIGR04183">
    <property type="entry name" value="Por_Secre_tail"/>
    <property type="match status" value="1"/>
</dbReference>
<dbReference type="AlphaFoldDB" id="A0A4Q2USN3"/>
<accession>A0A4Q2USN3</accession>
<proteinExistence type="predicted"/>
<reference evidence="2 3" key="1">
    <citation type="submission" date="2019-01" db="EMBL/GenBank/DDBJ databases">
        <title>Spirosoma flava sp. nov., a propanil-degrading bacterium isolated from herbicide-contaminated soil.</title>
        <authorList>
            <person name="Zhang L."/>
            <person name="Jiang J.-D."/>
        </authorList>
    </citation>
    <scope>NUCLEOTIDE SEQUENCE [LARGE SCALE GENOMIC DNA]</scope>
    <source>
        <strain evidence="2 3">TY50</strain>
    </source>
</reference>
<dbReference type="PROSITE" id="PS51257">
    <property type="entry name" value="PROKAR_LIPOPROTEIN"/>
    <property type="match status" value="1"/>
</dbReference>
<dbReference type="InterPro" id="IPR039448">
    <property type="entry name" value="Beta_helix"/>
</dbReference>
<name>A0A4Q2USN3_9BACT</name>
<keyword evidence="3" id="KW-1185">Reference proteome</keyword>
<organism evidence="2 3">
    <name type="scientific">Spirosoma sordidisoli</name>
    <dbReference type="NCBI Taxonomy" id="2502893"/>
    <lineage>
        <taxon>Bacteria</taxon>
        <taxon>Pseudomonadati</taxon>
        <taxon>Bacteroidota</taxon>
        <taxon>Cytophagia</taxon>
        <taxon>Cytophagales</taxon>
        <taxon>Cytophagaceae</taxon>
        <taxon>Spirosoma</taxon>
    </lineage>
</organism>
<dbReference type="InterPro" id="IPR026444">
    <property type="entry name" value="Secre_tail"/>
</dbReference>
<dbReference type="InterPro" id="IPR059226">
    <property type="entry name" value="Choice_anch_Q_dom"/>
</dbReference>
<evidence type="ECO:0000313" key="3">
    <source>
        <dbReference type="Proteomes" id="UP000290407"/>
    </source>
</evidence>
<dbReference type="SUPFAM" id="SSF51126">
    <property type="entry name" value="Pectin lyase-like"/>
    <property type="match status" value="2"/>
</dbReference>
<dbReference type="EMBL" id="SBLB01000001">
    <property type="protein sequence ID" value="RYC72082.1"/>
    <property type="molecule type" value="Genomic_DNA"/>
</dbReference>
<dbReference type="InterPro" id="IPR011050">
    <property type="entry name" value="Pectin_lyase_fold/virulence"/>
</dbReference>
<dbReference type="Proteomes" id="UP000290407">
    <property type="component" value="Unassembled WGS sequence"/>
</dbReference>